<accession>A0A8H6ZTE8</accession>
<feature type="compositionally biased region" description="Pro residues" evidence="1">
    <location>
        <begin position="664"/>
        <end position="681"/>
    </location>
</feature>
<feature type="compositionally biased region" description="Low complexity" evidence="1">
    <location>
        <begin position="429"/>
        <end position="439"/>
    </location>
</feature>
<feature type="compositionally biased region" description="Acidic residues" evidence="1">
    <location>
        <begin position="100"/>
        <end position="113"/>
    </location>
</feature>
<feature type="region of interest" description="Disordered" evidence="1">
    <location>
        <begin position="1015"/>
        <end position="1049"/>
    </location>
</feature>
<feature type="region of interest" description="Disordered" evidence="1">
    <location>
        <begin position="657"/>
        <end position="696"/>
    </location>
</feature>
<name>A0A8H6ZTE8_PLEOS</name>
<dbReference type="GeneID" id="59376050"/>
<feature type="region of interest" description="Disordered" evidence="1">
    <location>
        <begin position="917"/>
        <end position="978"/>
    </location>
</feature>
<gene>
    <name evidence="2" type="ORF">PC9H_006232</name>
</gene>
<feature type="compositionally biased region" description="Polar residues" evidence="1">
    <location>
        <begin position="1028"/>
        <end position="1042"/>
    </location>
</feature>
<proteinExistence type="predicted"/>
<evidence type="ECO:0000256" key="1">
    <source>
        <dbReference type="SAM" id="MobiDB-lite"/>
    </source>
</evidence>
<feature type="region of interest" description="Disordered" evidence="1">
    <location>
        <begin position="1"/>
        <end position="48"/>
    </location>
</feature>
<dbReference type="AlphaFoldDB" id="A0A8H6ZTE8"/>
<evidence type="ECO:0000313" key="2">
    <source>
        <dbReference type="EMBL" id="KAF7430524.1"/>
    </source>
</evidence>
<feature type="region of interest" description="Disordered" evidence="1">
    <location>
        <begin position="710"/>
        <end position="905"/>
    </location>
</feature>
<dbReference type="EMBL" id="JACETU010000004">
    <property type="protein sequence ID" value="KAF7430524.1"/>
    <property type="molecule type" value="Genomic_DNA"/>
</dbReference>
<feature type="region of interest" description="Disordered" evidence="1">
    <location>
        <begin position="62"/>
        <end position="203"/>
    </location>
</feature>
<keyword evidence="3" id="KW-1185">Reference proteome</keyword>
<feature type="compositionally biased region" description="Low complexity" evidence="1">
    <location>
        <begin position="399"/>
        <end position="412"/>
    </location>
</feature>
<dbReference type="OrthoDB" id="3262497at2759"/>
<feature type="region of interest" description="Disordered" evidence="1">
    <location>
        <begin position="379"/>
        <end position="510"/>
    </location>
</feature>
<comment type="caution">
    <text evidence="2">The sequence shown here is derived from an EMBL/GenBank/DDBJ whole genome shotgun (WGS) entry which is preliminary data.</text>
</comment>
<feature type="compositionally biased region" description="Polar residues" evidence="1">
    <location>
        <begin position="683"/>
        <end position="694"/>
    </location>
</feature>
<feature type="region of interest" description="Disordered" evidence="1">
    <location>
        <begin position="590"/>
        <end position="616"/>
    </location>
</feature>
<reference evidence="2" key="1">
    <citation type="submission" date="2019-07" db="EMBL/GenBank/DDBJ databases">
        <authorList>
            <person name="Palmer J.M."/>
        </authorList>
    </citation>
    <scope>NUCLEOTIDE SEQUENCE</scope>
    <source>
        <strain evidence="2">PC9</strain>
    </source>
</reference>
<dbReference type="Proteomes" id="UP000623687">
    <property type="component" value="Unassembled WGS sequence"/>
</dbReference>
<feature type="compositionally biased region" description="Pro residues" evidence="1">
    <location>
        <begin position="922"/>
        <end position="940"/>
    </location>
</feature>
<feature type="compositionally biased region" description="Low complexity" evidence="1">
    <location>
        <begin position="952"/>
        <end position="978"/>
    </location>
</feature>
<feature type="compositionally biased region" description="Polar residues" evidence="1">
    <location>
        <begin position="857"/>
        <end position="893"/>
    </location>
</feature>
<feature type="compositionally biased region" description="Low complexity" evidence="1">
    <location>
        <begin position="1015"/>
        <end position="1027"/>
    </location>
</feature>
<feature type="compositionally biased region" description="Polar residues" evidence="1">
    <location>
        <begin position="331"/>
        <end position="348"/>
    </location>
</feature>
<feature type="region of interest" description="Disordered" evidence="1">
    <location>
        <begin position="328"/>
        <end position="350"/>
    </location>
</feature>
<dbReference type="VEuPathDB" id="FungiDB:PC9H_006232"/>
<organism evidence="2 3">
    <name type="scientific">Pleurotus ostreatus</name>
    <name type="common">Oyster mushroom</name>
    <name type="synonym">White-rot fungus</name>
    <dbReference type="NCBI Taxonomy" id="5322"/>
    <lineage>
        <taxon>Eukaryota</taxon>
        <taxon>Fungi</taxon>
        <taxon>Dikarya</taxon>
        <taxon>Basidiomycota</taxon>
        <taxon>Agaricomycotina</taxon>
        <taxon>Agaricomycetes</taxon>
        <taxon>Agaricomycetidae</taxon>
        <taxon>Agaricales</taxon>
        <taxon>Pleurotineae</taxon>
        <taxon>Pleurotaceae</taxon>
        <taxon>Pleurotus</taxon>
    </lineage>
</organism>
<feature type="compositionally biased region" description="Pro residues" evidence="1">
    <location>
        <begin position="591"/>
        <end position="608"/>
    </location>
</feature>
<feature type="compositionally biased region" description="Polar residues" evidence="1">
    <location>
        <begin position="794"/>
        <end position="822"/>
    </location>
</feature>
<sequence length="1049" mass="110739">MEDPWANAWGGDSASPKPPEKWSSSTLSTSLHDHEDDLGQSPSWTAAAEPQLGVVDVAWSGNDHASSWSVDPVSSGGWNPSLYDDIPLGAPSPDAQQPDIEAEPLPDESDEETVTQSETNDDLPHVSSDVVHDRHAGQDTNDDVDGFGSFESGADDEETRSALPWTPSAPIFPTQDSDEWGTPSWDDGAEPAPDTSSGEREEVVDEWAEAKRLKALRDRQIPPELLASILQQVSQLAEELWPPNAPDAANKSAAYAREYRSMEDLSEDLVLATTRLMPALTLPARVPFASTTTSKELLSALKLTRRLPISQRSPMALFVASKGNGEWEASLRSQSPGSHSDNEASITKQDADFVNGGLGWRVLGADEREDLEEAWAKELSSRNGVKTQHKSPKGGWFWNRRSSTNVTTSNSTQPTPKVSMDETDKHRASTSGSRSSVDSESGKTIPSVGDTGNPPDVKPSDADATTASTPASTTLPIPPALTEAAPTGDAGSSQSLGTLESKDPPTPSAVSRFFNRFSRFKPSALSPEPISPPSLALSNNDLEFLGDVPTLSSDHSHSLLGLGDQDLNLLDVNMLGKDPVRKILRKTAPPIKLPPALSPPPKAPPTPKPLSIIKPAQPTSDLSFLDQPFVDAASTAPSQTVQTTSTFDLDFQLLDAPSTTTLSPAPPSPHLPPKDYPPPLIPHSTTTRKPQLNSKRPPIVAVMSKTSSSSLNNVFNLPPPPGSSQRSASPFMIPPPSSRSATPPVIPQAQGQHKEAPSQGPFPPSGLDDDDEFSDFYSSVPTTSFASTPIKPLSSASSIPSYDTSFSSAHSHQNLFSASTRSKPLGGLDDDFDDFVSSPTLRTPSPPKPPAKPSSLIGQSSRPASPLRVSQTPSALSSGISSLANSPPLSQQLGKLPGGRDHSRTMGLMDIASTKLGVWPAPRSPTPSPLAPPPNGPPKVEPLKQGGITTVPPSLSSPALSSSFNHSSLSNGSLSPRSSIFPSQSSIPVLASSAQAIQPASPILLDSAFSSLASATSTSGQNSASSSVLSLPQKHQSLSAQDLSFFEGL</sequence>
<dbReference type="RefSeq" id="XP_036631802.1">
    <property type="nucleotide sequence ID" value="XM_036775783.1"/>
</dbReference>
<protein>
    <submittedName>
        <fullName evidence="2">Uncharacterized protein</fullName>
    </submittedName>
</protein>
<evidence type="ECO:0000313" key="3">
    <source>
        <dbReference type="Proteomes" id="UP000623687"/>
    </source>
</evidence>
<feature type="compositionally biased region" description="Low complexity" evidence="1">
    <location>
        <begin position="462"/>
        <end position="475"/>
    </location>
</feature>